<accession>A0A383TVY2</accession>
<dbReference type="InterPro" id="IPR025367">
    <property type="entry name" value="DUF4271"/>
</dbReference>
<dbReference type="AlphaFoldDB" id="A0A383TVY2"/>
<feature type="transmembrane region" description="Helical" evidence="1">
    <location>
        <begin position="84"/>
        <end position="108"/>
    </location>
</feature>
<feature type="transmembrane region" description="Helical" evidence="1">
    <location>
        <begin position="154"/>
        <end position="179"/>
    </location>
</feature>
<keyword evidence="3" id="KW-1185">Reference proteome</keyword>
<feature type="transmembrane region" description="Helical" evidence="1">
    <location>
        <begin position="186"/>
        <end position="205"/>
    </location>
</feature>
<dbReference type="RefSeq" id="WP_119058912.1">
    <property type="nucleotide sequence ID" value="NZ_UNSC01000001.1"/>
</dbReference>
<evidence type="ECO:0000256" key="1">
    <source>
        <dbReference type="SAM" id="Phobius"/>
    </source>
</evidence>
<feature type="transmembrane region" description="Helical" evidence="1">
    <location>
        <begin position="53"/>
        <end position="72"/>
    </location>
</feature>
<feature type="transmembrane region" description="Helical" evidence="1">
    <location>
        <begin position="13"/>
        <end position="32"/>
    </location>
</feature>
<dbReference type="OrthoDB" id="1438590at2"/>
<evidence type="ECO:0000313" key="2">
    <source>
        <dbReference type="EMBL" id="SZD71319.1"/>
    </source>
</evidence>
<protein>
    <recommendedName>
        <fullName evidence="4">DUF4271 domain-containing protein</fullName>
    </recommendedName>
</protein>
<name>A0A383TVY2_9FLAO</name>
<sequence>MEGILRLTENKDWIFISLLALIGIFIFTRFYFNKYYANLNNLHEFSQVKENFLTFYSIAQFSFLFLISLVILPTFPLRVGAEYYYYPPFVLVFLGLFIWFFFKGFINFLLFSTTGQRETLKDFFHQKLYFLIWFSSIYFALAWLAHYSKIPSTLILYTFLAIFISQQILETHSIFNLLYKKLKLPLYYLFLYLCMLEVLPLIYLYKIW</sequence>
<keyword evidence="1" id="KW-1133">Transmembrane helix</keyword>
<feature type="transmembrane region" description="Helical" evidence="1">
    <location>
        <begin position="128"/>
        <end position="148"/>
    </location>
</feature>
<evidence type="ECO:0000313" key="3">
    <source>
        <dbReference type="Proteomes" id="UP000262142"/>
    </source>
</evidence>
<dbReference type="Proteomes" id="UP000262142">
    <property type="component" value="Unassembled WGS sequence"/>
</dbReference>
<dbReference type="Pfam" id="PF14093">
    <property type="entry name" value="DUF4271"/>
    <property type="match status" value="1"/>
</dbReference>
<evidence type="ECO:0008006" key="4">
    <source>
        <dbReference type="Google" id="ProtNLM"/>
    </source>
</evidence>
<keyword evidence="1" id="KW-0812">Transmembrane</keyword>
<reference evidence="2 3" key="1">
    <citation type="submission" date="2018-09" db="EMBL/GenBank/DDBJ databases">
        <authorList>
            <consortium name="Pathogen Informatics"/>
        </authorList>
    </citation>
    <scope>NUCLEOTIDE SEQUENCE [LARGE SCALE GENOMIC DNA]</scope>
    <source>
        <strain evidence="2 3">OH-22767</strain>
    </source>
</reference>
<organism evidence="2 3">
    <name type="scientific">Candidatus Ornithobacterium hominis</name>
    <dbReference type="NCBI Taxonomy" id="2497989"/>
    <lineage>
        <taxon>Bacteria</taxon>
        <taxon>Pseudomonadati</taxon>
        <taxon>Bacteroidota</taxon>
        <taxon>Flavobacteriia</taxon>
        <taxon>Flavobacteriales</taxon>
        <taxon>Weeksellaceae</taxon>
        <taxon>Ornithobacterium</taxon>
    </lineage>
</organism>
<keyword evidence="1" id="KW-0472">Membrane</keyword>
<proteinExistence type="predicted"/>
<gene>
    <name evidence="2" type="ORF">SAMEA104719789_00416</name>
</gene>
<dbReference type="EMBL" id="UNSC01000001">
    <property type="protein sequence ID" value="SZD71319.1"/>
    <property type="molecule type" value="Genomic_DNA"/>
</dbReference>